<dbReference type="PANTHER" id="PTHR43065:SF46">
    <property type="entry name" value="C4-DICARBOXYLATE TRANSPORT SENSOR PROTEIN DCTB"/>
    <property type="match status" value="1"/>
</dbReference>
<dbReference type="EC" id="2.7.13.3" evidence="2"/>
<evidence type="ECO:0000256" key="8">
    <source>
        <dbReference type="ARBA" id="ARBA00023012"/>
    </source>
</evidence>
<keyword evidence="6 11" id="KW-0418">Kinase</keyword>
<dbReference type="AlphaFoldDB" id="A0A1R1B2I6"/>
<keyword evidence="9" id="KW-0812">Transmembrane</keyword>
<keyword evidence="9" id="KW-1133">Transmembrane helix</keyword>
<evidence type="ECO:0000256" key="2">
    <source>
        <dbReference type="ARBA" id="ARBA00012438"/>
    </source>
</evidence>
<dbReference type="InterPro" id="IPR003661">
    <property type="entry name" value="HisK_dim/P_dom"/>
</dbReference>
<comment type="catalytic activity">
    <reaction evidence="1">
        <text>ATP + protein L-histidine = ADP + protein N-phospho-L-histidine.</text>
        <dbReference type="EC" id="2.7.13.3"/>
    </reaction>
</comment>
<keyword evidence="3" id="KW-0597">Phosphoprotein</keyword>
<dbReference type="CDD" id="cd00082">
    <property type="entry name" value="HisKA"/>
    <property type="match status" value="1"/>
</dbReference>
<keyword evidence="5" id="KW-0547">Nucleotide-binding</keyword>
<dbReference type="OrthoDB" id="9815750at2"/>
<dbReference type="Pfam" id="PF00512">
    <property type="entry name" value="HisKA"/>
    <property type="match status" value="1"/>
</dbReference>
<evidence type="ECO:0000256" key="9">
    <source>
        <dbReference type="SAM" id="Phobius"/>
    </source>
</evidence>
<dbReference type="SUPFAM" id="SSF55874">
    <property type="entry name" value="ATPase domain of HSP90 chaperone/DNA topoisomerase II/histidine kinase"/>
    <property type="match status" value="1"/>
</dbReference>
<dbReference type="PROSITE" id="PS50109">
    <property type="entry name" value="HIS_KIN"/>
    <property type="match status" value="1"/>
</dbReference>
<dbReference type="InterPro" id="IPR036097">
    <property type="entry name" value="HisK_dim/P_sf"/>
</dbReference>
<dbReference type="InterPro" id="IPR004358">
    <property type="entry name" value="Sig_transdc_His_kin-like_C"/>
</dbReference>
<feature type="domain" description="Histidine kinase" evidence="10">
    <location>
        <begin position="427"/>
        <end position="631"/>
    </location>
</feature>
<feature type="transmembrane region" description="Helical" evidence="9">
    <location>
        <begin position="339"/>
        <end position="363"/>
    </location>
</feature>
<comment type="caution">
    <text evidence="11">The sequence shown here is derived from an EMBL/GenBank/DDBJ whole genome shotgun (WGS) entry which is preliminary data.</text>
</comment>
<sequence length="638" mass="71898">MKDMPKYIFLLLLVVPLLLLISIISPGKSEAKNAQTVIPDWQFMWDDEQQDVVSPVNLQGRSWLAGIPDKTGPPKSDGVYSAWNRFTLPALPWKHSAIMIARIKGQDVLAFLDNEQVYEAKRDYMYTSHSLLLPIHPDDAGKTVYIWTNGVRDMTLGIDGDIILGEYEHLRGSFIKNDLEDFILGSSFLFIAVVMFFCCLFLPKHTVSSWLSLSVIILASGAMLITYSPFLYTFYGDLGNVWVAVFDISLFAVLPALYYYFEKIYGSGPYRVIRYCRRFQIAYSIMCLIFLVAQVVSDHSFHEIYYLVSVKILGILIILQMLLLVGTTILYASKRNKDAYIFSVGFGMMALAALGDLLAFYYHDGQYHFFLWKWGIIGLIVSLIVMLGRKFVRSHEQVLQYSRKLEMFNNELQRSEKMEIISELAASVAHEVRNPLQVTRGFMQLLAQNSKQAEKEYFGLALKELDRASGIITDFLTFAKPELENEVKLNVYEELKHVKGILLPLANLSGGTIELDVAKELYMTGNSSKLKQAMINIVKNSIEALDGEGGIRIWAYAKGEEVVIHIKDDGIGMDAADLERLGEAYFSNKSKGTGLGLMVTFRIIEAMHGTIHFVSEKGSGTEAIIRFPAVPALQEGEV</sequence>
<evidence type="ECO:0000256" key="3">
    <source>
        <dbReference type="ARBA" id="ARBA00022553"/>
    </source>
</evidence>
<proteinExistence type="predicted"/>
<dbReference type="Gene3D" id="1.10.287.130">
    <property type="match status" value="1"/>
</dbReference>
<dbReference type="InterPro" id="IPR003594">
    <property type="entry name" value="HATPase_dom"/>
</dbReference>
<dbReference type="InterPro" id="IPR036890">
    <property type="entry name" value="HATPase_C_sf"/>
</dbReference>
<evidence type="ECO:0000256" key="6">
    <source>
        <dbReference type="ARBA" id="ARBA00022777"/>
    </source>
</evidence>
<reference evidence="11 12" key="1">
    <citation type="submission" date="2016-11" db="EMBL/GenBank/DDBJ databases">
        <title>Paenibacillus species isolates.</title>
        <authorList>
            <person name="Beno S.M."/>
        </authorList>
    </citation>
    <scope>NUCLEOTIDE SEQUENCE [LARGE SCALE GENOMIC DNA]</scope>
    <source>
        <strain evidence="11 12">FSL F4-0100</strain>
    </source>
</reference>
<keyword evidence="9" id="KW-0472">Membrane</keyword>
<gene>
    <name evidence="11" type="ORF">BK123_14110</name>
</gene>
<evidence type="ECO:0000313" key="12">
    <source>
        <dbReference type="Proteomes" id="UP000187074"/>
    </source>
</evidence>
<dbReference type="SUPFAM" id="SSF47384">
    <property type="entry name" value="Homodimeric domain of signal transducing histidine kinase"/>
    <property type="match status" value="1"/>
</dbReference>
<evidence type="ECO:0000256" key="1">
    <source>
        <dbReference type="ARBA" id="ARBA00000085"/>
    </source>
</evidence>
<keyword evidence="8" id="KW-0902">Two-component regulatory system</keyword>
<dbReference type="SMART" id="SM00387">
    <property type="entry name" value="HATPase_c"/>
    <property type="match status" value="1"/>
</dbReference>
<feature type="transmembrane region" description="Helical" evidence="9">
    <location>
        <begin position="182"/>
        <end position="203"/>
    </location>
</feature>
<organism evidence="11 12">
    <name type="scientific">Paenibacillus lautus</name>
    <name type="common">Bacillus lautus</name>
    <dbReference type="NCBI Taxonomy" id="1401"/>
    <lineage>
        <taxon>Bacteria</taxon>
        <taxon>Bacillati</taxon>
        <taxon>Bacillota</taxon>
        <taxon>Bacilli</taxon>
        <taxon>Bacillales</taxon>
        <taxon>Paenibacillaceae</taxon>
        <taxon>Paenibacillus</taxon>
    </lineage>
</organism>
<dbReference type="GO" id="GO:0000155">
    <property type="term" value="F:phosphorelay sensor kinase activity"/>
    <property type="evidence" value="ECO:0007669"/>
    <property type="project" value="InterPro"/>
</dbReference>
<feature type="transmembrane region" description="Helical" evidence="9">
    <location>
        <begin position="210"/>
        <end position="235"/>
    </location>
</feature>
<feature type="transmembrane region" description="Helical" evidence="9">
    <location>
        <begin position="369"/>
        <end position="387"/>
    </location>
</feature>
<name>A0A1R1B2I6_PAELA</name>
<dbReference type="STRING" id="1401.BK123_14110"/>
<dbReference type="EMBL" id="MRTF01000004">
    <property type="protein sequence ID" value="OME92997.1"/>
    <property type="molecule type" value="Genomic_DNA"/>
</dbReference>
<feature type="transmembrane region" description="Helical" evidence="9">
    <location>
        <begin position="241"/>
        <end position="261"/>
    </location>
</feature>
<dbReference type="PANTHER" id="PTHR43065">
    <property type="entry name" value="SENSOR HISTIDINE KINASE"/>
    <property type="match status" value="1"/>
</dbReference>
<evidence type="ECO:0000256" key="7">
    <source>
        <dbReference type="ARBA" id="ARBA00022840"/>
    </source>
</evidence>
<protein>
    <recommendedName>
        <fullName evidence="2">histidine kinase</fullName>
        <ecNumber evidence="2">2.7.13.3</ecNumber>
    </recommendedName>
</protein>
<evidence type="ECO:0000256" key="5">
    <source>
        <dbReference type="ARBA" id="ARBA00022741"/>
    </source>
</evidence>
<dbReference type="PRINTS" id="PR00344">
    <property type="entry name" value="BCTRLSENSOR"/>
</dbReference>
<dbReference type="Proteomes" id="UP000187074">
    <property type="component" value="Unassembled WGS sequence"/>
</dbReference>
<feature type="transmembrane region" description="Helical" evidence="9">
    <location>
        <begin position="304"/>
        <end position="332"/>
    </location>
</feature>
<dbReference type="GO" id="GO:0005524">
    <property type="term" value="F:ATP binding"/>
    <property type="evidence" value="ECO:0007669"/>
    <property type="project" value="UniProtKB-KW"/>
</dbReference>
<dbReference type="RefSeq" id="WP_076323021.1">
    <property type="nucleotide sequence ID" value="NZ_MRTF01000004.1"/>
</dbReference>
<evidence type="ECO:0000256" key="4">
    <source>
        <dbReference type="ARBA" id="ARBA00022679"/>
    </source>
</evidence>
<accession>A0A1R1B2I6</accession>
<dbReference type="InterPro" id="IPR005467">
    <property type="entry name" value="His_kinase_dom"/>
</dbReference>
<feature type="transmembrane region" description="Helical" evidence="9">
    <location>
        <begin position="281"/>
        <end position="298"/>
    </location>
</feature>
<dbReference type="Gene3D" id="3.30.565.10">
    <property type="entry name" value="Histidine kinase-like ATPase, C-terminal domain"/>
    <property type="match status" value="1"/>
</dbReference>
<evidence type="ECO:0000259" key="10">
    <source>
        <dbReference type="PROSITE" id="PS50109"/>
    </source>
</evidence>
<keyword evidence="7" id="KW-0067">ATP-binding</keyword>
<keyword evidence="4" id="KW-0808">Transferase</keyword>
<evidence type="ECO:0000313" key="11">
    <source>
        <dbReference type="EMBL" id="OME92997.1"/>
    </source>
</evidence>
<dbReference type="SMART" id="SM00388">
    <property type="entry name" value="HisKA"/>
    <property type="match status" value="1"/>
</dbReference>
<dbReference type="Pfam" id="PF02518">
    <property type="entry name" value="HATPase_c"/>
    <property type="match status" value="1"/>
</dbReference>